<dbReference type="InterPro" id="IPR000114">
    <property type="entry name" value="Ribosomal_uL16_bact-type"/>
</dbReference>
<evidence type="ECO:0000256" key="4">
    <source>
        <dbReference type="ARBA" id="ARBA00023274"/>
    </source>
</evidence>
<dbReference type="PANTHER" id="PTHR12220:SF13">
    <property type="entry name" value="LARGE RIBOSOMAL SUBUNIT PROTEIN UL16M"/>
    <property type="match status" value="1"/>
</dbReference>
<comment type="subunit">
    <text evidence="6 8">Part of the 50S ribosomal subunit.</text>
</comment>
<dbReference type="HAMAP" id="MF_01342">
    <property type="entry name" value="Ribosomal_uL16"/>
    <property type="match status" value="1"/>
</dbReference>
<keyword evidence="3 6" id="KW-0689">Ribosomal protein</keyword>
<dbReference type="GO" id="GO:0000049">
    <property type="term" value="F:tRNA binding"/>
    <property type="evidence" value="ECO:0007669"/>
    <property type="project" value="UniProtKB-KW"/>
</dbReference>
<gene>
    <name evidence="6" type="primary">rplP</name>
    <name evidence="9" type="ORF">A2872_03760</name>
</gene>
<dbReference type="InterPro" id="IPR047873">
    <property type="entry name" value="Ribosomal_uL16"/>
</dbReference>
<keyword evidence="6 8" id="KW-0699">rRNA-binding</keyword>
<evidence type="ECO:0000256" key="7">
    <source>
        <dbReference type="RuleBase" id="RU004413"/>
    </source>
</evidence>
<organism evidence="9 10">
    <name type="scientific">Candidatus Gottesmanbacteria bacterium RIFCSPHIGHO2_01_FULL_42_12</name>
    <dbReference type="NCBI Taxonomy" id="1798377"/>
    <lineage>
        <taxon>Bacteria</taxon>
        <taxon>Candidatus Gottesmaniibacteriota</taxon>
    </lineage>
</organism>
<evidence type="ECO:0000256" key="5">
    <source>
        <dbReference type="ARBA" id="ARBA00035198"/>
    </source>
</evidence>
<keyword evidence="6 8" id="KW-0694">RNA-binding</keyword>
<dbReference type="Gene3D" id="3.90.1170.10">
    <property type="entry name" value="Ribosomal protein L10e/L16"/>
    <property type="match status" value="1"/>
</dbReference>
<dbReference type="GO" id="GO:0019843">
    <property type="term" value="F:rRNA binding"/>
    <property type="evidence" value="ECO:0007669"/>
    <property type="project" value="UniProtKB-UniRule"/>
</dbReference>
<keyword evidence="4 6" id="KW-0687">Ribonucleoprotein</keyword>
<name>A0A1F5Z4F4_9BACT</name>
<dbReference type="STRING" id="1798377.A2872_03760"/>
<comment type="caution">
    <text evidence="9">The sequence shown here is derived from an EMBL/GenBank/DDBJ whole genome shotgun (WGS) entry which is preliminary data.</text>
</comment>
<dbReference type="Proteomes" id="UP000178681">
    <property type="component" value="Unassembled WGS sequence"/>
</dbReference>
<evidence type="ECO:0000256" key="2">
    <source>
        <dbReference type="ARBA" id="ARBA00022555"/>
    </source>
</evidence>
<dbReference type="SUPFAM" id="SSF54686">
    <property type="entry name" value="Ribosomal protein L16p/L10e"/>
    <property type="match status" value="1"/>
</dbReference>
<evidence type="ECO:0000256" key="6">
    <source>
        <dbReference type="HAMAP-Rule" id="MF_01342"/>
    </source>
</evidence>
<comment type="function">
    <text evidence="6 8">Binds 23S rRNA and is also seen to make contacts with the A and possibly P site tRNAs.</text>
</comment>
<dbReference type="InterPro" id="IPR036920">
    <property type="entry name" value="Ribosomal_uL16_sf"/>
</dbReference>
<accession>A0A1F5Z4F4</accession>
<keyword evidence="2 6" id="KW-0820">tRNA-binding</keyword>
<evidence type="ECO:0000313" key="10">
    <source>
        <dbReference type="Proteomes" id="UP000178681"/>
    </source>
</evidence>
<dbReference type="Pfam" id="PF00252">
    <property type="entry name" value="Ribosomal_L16"/>
    <property type="match status" value="1"/>
</dbReference>
<dbReference type="CDD" id="cd01433">
    <property type="entry name" value="Ribosomal_L16_L10e"/>
    <property type="match status" value="1"/>
</dbReference>
<dbReference type="NCBIfam" id="TIGR01164">
    <property type="entry name" value="rplP_bact"/>
    <property type="match status" value="1"/>
</dbReference>
<evidence type="ECO:0000256" key="8">
    <source>
        <dbReference type="RuleBase" id="RU004414"/>
    </source>
</evidence>
<dbReference type="GO" id="GO:0022625">
    <property type="term" value="C:cytosolic large ribosomal subunit"/>
    <property type="evidence" value="ECO:0007669"/>
    <property type="project" value="TreeGrafter"/>
</dbReference>
<comment type="similarity">
    <text evidence="1 6 7">Belongs to the universal ribosomal protein uL16 family.</text>
</comment>
<dbReference type="InterPro" id="IPR016180">
    <property type="entry name" value="Ribosomal_uL16_dom"/>
</dbReference>
<sequence>MPVLTPRRVKYRKMFRGQMPGKASRGSDISFGEYGLMAASRGWVSSKQIESARKALTHYTAKGGRVWIRLFADHPITKKPPEVRLGVGKGDVSEFVCVVRPGKMLFEMGGISRESAKEAIRRAGHKLSVATKFIEKV</sequence>
<evidence type="ECO:0000256" key="1">
    <source>
        <dbReference type="ARBA" id="ARBA00008931"/>
    </source>
</evidence>
<evidence type="ECO:0000313" key="9">
    <source>
        <dbReference type="EMBL" id="OGG07306.1"/>
    </source>
</evidence>
<dbReference type="EMBL" id="MFJG01000008">
    <property type="protein sequence ID" value="OGG07306.1"/>
    <property type="molecule type" value="Genomic_DNA"/>
</dbReference>
<dbReference type="AlphaFoldDB" id="A0A1F5Z4F4"/>
<dbReference type="GO" id="GO:0003735">
    <property type="term" value="F:structural constituent of ribosome"/>
    <property type="evidence" value="ECO:0007669"/>
    <property type="project" value="InterPro"/>
</dbReference>
<dbReference type="GO" id="GO:0006412">
    <property type="term" value="P:translation"/>
    <property type="evidence" value="ECO:0007669"/>
    <property type="project" value="UniProtKB-UniRule"/>
</dbReference>
<proteinExistence type="inferred from homology"/>
<protein>
    <recommendedName>
        <fullName evidence="5 6">Large ribosomal subunit protein uL16</fullName>
    </recommendedName>
</protein>
<dbReference type="PRINTS" id="PR00060">
    <property type="entry name" value="RIBOSOMALL16"/>
</dbReference>
<dbReference type="FunFam" id="3.90.1170.10:FF:000001">
    <property type="entry name" value="50S ribosomal protein L16"/>
    <property type="match status" value="1"/>
</dbReference>
<dbReference type="PANTHER" id="PTHR12220">
    <property type="entry name" value="50S/60S RIBOSOMAL PROTEIN L16"/>
    <property type="match status" value="1"/>
</dbReference>
<evidence type="ECO:0000256" key="3">
    <source>
        <dbReference type="ARBA" id="ARBA00022980"/>
    </source>
</evidence>
<reference evidence="9 10" key="1">
    <citation type="journal article" date="2016" name="Nat. Commun.">
        <title>Thousands of microbial genomes shed light on interconnected biogeochemical processes in an aquifer system.</title>
        <authorList>
            <person name="Anantharaman K."/>
            <person name="Brown C.T."/>
            <person name="Hug L.A."/>
            <person name="Sharon I."/>
            <person name="Castelle C.J."/>
            <person name="Probst A.J."/>
            <person name="Thomas B.C."/>
            <person name="Singh A."/>
            <person name="Wilkins M.J."/>
            <person name="Karaoz U."/>
            <person name="Brodie E.L."/>
            <person name="Williams K.H."/>
            <person name="Hubbard S.S."/>
            <person name="Banfield J.F."/>
        </authorList>
    </citation>
    <scope>NUCLEOTIDE SEQUENCE [LARGE SCALE GENOMIC DNA]</scope>
</reference>